<comment type="caution">
    <text evidence="1">The sequence shown here is derived from an EMBL/GenBank/DDBJ whole genome shotgun (WGS) entry which is preliminary data.</text>
</comment>
<dbReference type="AlphaFoldDB" id="A0A5Q3S112"/>
<evidence type="ECO:0000313" key="2">
    <source>
        <dbReference type="Proteomes" id="UP000486297"/>
    </source>
</evidence>
<name>A0A5Q3S112_9NEIS</name>
<dbReference type="Pfam" id="PF04606">
    <property type="entry name" value="Ogr_Delta"/>
    <property type="match status" value="1"/>
</dbReference>
<dbReference type="Proteomes" id="UP000486297">
    <property type="component" value="Unassembled WGS sequence"/>
</dbReference>
<protein>
    <submittedName>
        <fullName evidence="1">Uncharacterized protein</fullName>
    </submittedName>
</protein>
<organism evidence="1 2">
    <name type="scientific">Neisseria brasiliensis</name>
    <dbReference type="NCBI Taxonomy" id="2666100"/>
    <lineage>
        <taxon>Bacteria</taxon>
        <taxon>Pseudomonadati</taxon>
        <taxon>Pseudomonadota</taxon>
        <taxon>Betaproteobacteria</taxon>
        <taxon>Neisseriales</taxon>
        <taxon>Neisseriaceae</taxon>
        <taxon>Neisseria</taxon>
    </lineage>
</organism>
<keyword evidence="2" id="KW-1185">Reference proteome</keyword>
<sequence>MPTCTSMRMTRPVRIWPKKSRWAAMSSYRSLSNPERKYGNMRAQITCPCCGTQCKVASSRQVTENLRNAQVQCLNALCGWSGVAAIEIIRTISPPSPIYGNAPPPLDLAEIEELQDNMQPNLIDC</sequence>
<dbReference type="EMBL" id="WJXO01000001">
    <property type="protein sequence ID" value="MRN37225.1"/>
    <property type="molecule type" value="Genomic_DNA"/>
</dbReference>
<gene>
    <name evidence="1" type="ORF">GJU80_01555</name>
</gene>
<dbReference type="InterPro" id="IPR007684">
    <property type="entry name" value="Znf_Ogr/Delta"/>
</dbReference>
<proteinExistence type="predicted"/>
<accession>A0A5Q3S112</accession>
<reference evidence="1" key="1">
    <citation type="journal article" name="Emerg. Infect. Dis.">
        <title>Two cases of a newly characterized neisseria species.</title>
        <authorList>
            <person name="Mustapha M."/>
            <person name="Lemos A.P.S."/>
            <person name="Harrison L.H."/>
            <person name="Vantyne D."/>
            <person name="Sacchi C.T."/>
        </authorList>
    </citation>
    <scope>NUCLEOTIDE SEQUENCE</scope>
    <source>
        <strain evidence="1">N.95.16</strain>
    </source>
</reference>
<evidence type="ECO:0000313" key="1">
    <source>
        <dbReference type="EMBL" id="MRN37225.1"/>
    </source>
</evidence>